<organism evidence="3 5">
    <name type="scientific">Legionella quateirensis</name>
    <dbReference type="NCBI Taxonomy" id="45072"/>
    <lineage>
        <taxon>Bacteria</taxon>
        <taxon>Pseudomonadati</taxon>
        <taxon>Pseudomonadota</taxon>
        <taxon>Gammaproteobacteria</taxon>
        <taxon>Legionellales</taxon>
        <taxon>Legionellaceae</taxon>
        <taxon>Legionella</taxon>
    </lineage>
</organism>
<dbReference type="InterPro" id="IPR002110">
    <property type="entry name" value="Ankyrin_rpt"/>
</dbReference>
<dbReference type="Proteomes" id="UP000054639">
    <property type="component" value="Unassembled WGS sequence"/>
</dbReference>
<evidence type="ECO:0000313" key="5">
    <source>
        <dbReference type="Proteomes" id="UP000254230"/>
    </source>
</evidence>
<dbReference type="Pfam" id="PF00023">
    <property type="entry name" value="Ank"/>
    <property type="match status" value="1"/>
</dbReference>
<evidence type="ECO:0000256" key="1">
    <source>
        <dbReference type="PROSITE-ProRule" id="PRU00023"/>
    </source>
</evidence>
<keyword evidence="1" id="KW-0040">ANK repeat</keyword>
<dbReference type="STRING" id="45072.Lqua_1868"/>
<evidence type="ECO:0000313" key="4">
    <source>
        <dbReference type="Proteomes" id="UP000054639"/>
    </source>
</evidence>
<reference evidence="2 4" key="1">
    <citation type="submission" date="2015-11" db="EMBL/GenBank/DDBJ databases">
        <title>Genomic analysis of 38 Legionella species identifies large and diverse effector repertoires.</title>
        <authorList>
            <person name="Burstein D."/>
            <person name="Amaro F."/>
            <person name="Zusman T."/>
            <person name="Lifshitz Z."/>
            <person name="Cohen O."/>
            <person name="Gilbert J.A."/>
            <person name="Pupko T."/>
            <person name="Shuman H.A."/>
            <person name="Segal G."/>
        </authorList>
    </citation>
    <scope>NUCLEOTIDE SEQUENCE [LARGE SCALE GENOMIC DNA]</scope>
    <source>
        <strain evidence="2 4">ATCC 49507</strain>
    </source>
</reference>
<evidence type="ECO:0000313" key="3">
    <source>
        <dbReference type="EMBL" id="STY18331.1"/>
    </source>
</evidence>
<dbReference type="Proteomes" id="UP000254230">
    <property type="component" value="Unassembled WGS sequence"/>
</dbReference>
<dbReference type="RefSeq" id="WP_058474037.1">
    <property type="nucleotide sequence ID" value="NZ_CAAAIL010000015.1"/>
</dbReference>
<proteinExistence type="predicted"/>
<name>A0A378KXK4_9GAMM</name>
<dbReference type="OrthoDB" id="5654328at2"/>
<dbReference type="EMBL" id="LNYR01000022">
    <property type="protein sequence ID" value="KTD48339.1"/>
    <property type="molecule type" value="Genomic_DNA"/>
</dbReference>
<dbReference type="PANTHER" id="PTHR47303">
    <property type="match status" value="1"/>
</dbReference>
<sequence length="353" mass="39057">MLADDDIKNWYELLRVLNISTEASSGVAGSSSDSQGSPNNLNEHDRIKILDWCKKNVKSSLADPDINLLYPLLLKYFQLNEKPSLKAVVNEKMGNTVLHEAVSSGFDVFISRALHSSEGMDKESVLSVKNKVGNTALHCSGLVGHVLCTEVLLDENANPNLFNNSGKLPIHLASIKQDINGGGTADRILCIRLLLSRTSPELLTSKDISGGSLLINLVEFNDLDIIKSVVEKNPEVLYLADSLGENALHKAIIRNANNLIDYFAQDNYLLTAITENNSTVLHLACRYADEGVIKKLMDAEPLQELLWIRDEHGTMAFEYLENKKHLSPLYLEFQDKLTMLSQQSTPNALRSGV</sequence>
<dbReference type="AlphaFoldDB" id="A0A378KXK4"/>
<dbReference type="PROSITE" id="PS50088">
    <property type="entry name" value="ANK_REPEAT"/>
    <property type="match status" value="1"/>
</dbReference>
<gene>
    <name evidence="2" type="ORF">Lqua_1868</name>
    <name evidence="3" type="ORF">NCTC12376_02149</name>
</gene>
<dbReference type="PANTHER" id="PTHR47303:SF1">
    <property type="entry name" value="NF-KAPPA-B INHIBITOR BETA"/>
    <property type="match status" value="1"/>
</dbReference>
<dbReference type="EMBL" id="UGOW01000001">
    <property type="protein sequence ID" value="STY18331.1"/>
    <property type="molecule type" value="Genomic_DNA"/>
</dbReference>
<dbReference type="InterPro" id="IPR036770">
    <property type="entry name" value="Ankyrin_rpt-contain_sf"/>
</dbReference>
<dbReference type="SUPFAM" id="SSF48403">
    <property type="entry name" value="Ankyrin repeat"/>
    <property type="match status" value="1"/>
</dbReference>
<dbReference type="Pfam" id="PF12796">
    <property type="entry name" value="Ank_2"/>
    <property type="match status" value="1"/>
</dbReference>
<feature type="repeat" description="ANK" evidence="1">
    <location>
        <begin position="132"/>
        <end position="164"/>
    </location>
</feature>
<reference evidence="3 5" key="2">
    <citation type="submission" date="2018-06" db="EMBL/GenBank/DDBJ databases">
        <authorList>
            <consortium name="Pathogen Informatics"/>
            <person name="Doyle S."/>
        </authorList>
    </citation>
    <scope>NUCLEOTIDE SEQUENCE [LARGE SCALE GENOMIC DNA]</scope>
    <source>
        <strain evidence="3 5">NCTC12376</strain>
    </source>
</reference>
<dbReference type="GO" id="GO:0071222">
    <property type="term" value="P:cellular response to lipopolysaccharide"/>
    <property type="evidence" value="ECO:0007669"/>
    <property type="project" value="TreeGrafter"/>
</dbReference>
<dbReference type="SMART" id="SM00248">
    <property type="entry name" value="ANK"/>
    <property type="match status" value="6"/>
</dbReference>
<protein>
    <submittedName>
        <fullName evidence="3">Ankyrin repeat protein</fullName>
    </submittedName>
</protein>
<keyword evidence="4" id="KW-1185">Reference proteome</keyword>
<evidence type="ECO:0000313" key="2">
    <source>
        <dbReference type="EMBL" id="KTD48339.1"/>
    </source>
</evidence>
<dbReference type="Gene3D" id="1.25.40.20">
    <property type="entry name" value="Ankyrin repeat-containing domain"/>
    <property type="match status" value="2"/>
</dbReference>
<accession>A0A378KXK4</accession>